<gene>
    <name evidence="16" type="ORF">AAG570_013538</name>
</gene>
<evidence type="ECO:0000256" key="7">
    <source>
        <dbReference type="ARBA" id="ARBA00022692"/>
    </source>
</evidence>
<dbReference type="GO" id="GO:0016020">
    <property type="term" value="C:membrane"/>
    <property type="evidence" value="ECO:0007669"/>
    <property type="project" value="UniProtKB-SubCell"/>
</dbReference>
<evidence type="ECO:0000256" key="4">
    <source>
        <dbReference type="ARBA" id="ARBA00005152"/>
    </source>
</evidence>
<comment type="similarity">
    <text evidence="5">Belongs to the inositol monophosphatase superfamily.</text>
</comment>
<evidence type="ECO:0000256" key="11">
    <source>
        <dbReference type="ARBA" id="ARBA00022989"/>
    </source>
</evidence>
<dbReference type="InterPro" id="IPR000760">
    <property type="entry name" value="Inositol_monophosphatase-like"/>
</dbReference>
<keyword evidence="7 15" id="KW-0812">Transmembrane</keyword>
<keyword evidence="11 15" id="KW-1133">Transmembrane helix</keyword>
<evidence type="ECO:0000256" key="6">
    <source>
        <dbReference type="ARBA" id="ARBA00013106"/>
    </source>
</evidence>
<dbReference type="GO" id="GO:0005737">
    <property type="term" value="C:cytoplasm"/>
    <property type="evidence" value="ECO:0007669"/>
    <property type="project" value="UniProtKB-ARBA"/>
</dbReference>
<evidence type="ECO:0000256" key="10">
    <source>
        <dbReference type="ARBA" id="ARBA00022842"/>
    </source>
</evidence>
<dbReference type="PANTHER" id="PTHR43028">
    <property type="entry name" value="3'(2'),5'-BISPHOSPHATE NUCLEOTIDASE 1"/>
    <property type="match status" value="1"/>
</dbReference>
<evidence type="ECO:0000256" key="3">
    <source>
        <dbReference type="ARBA" id="ARBA00004167"/>
    </source>
</evidence>
<evidence type="ECO:0000256" key="12">
    <source>
        <dbReference type="ARBA" id="ARBA00023136"/>
    </source>
</evidence>
<dbReference type="Gene3D" id="3.40.190.80">
    <property type="match status" value="1"/>
</dbReference>
<dbReference type="Pfam" id="PF00459">
    <property type="entry name" value="Inositol_P"/>
    <property type="match status" value="1"/>
</dbReference>
<keyword evidence="17" id="KW-1185">Reference proteome</keyword>
<dbReference type="AlphaFoldDB" id="A0ABD0YCR3"/>
<evidence type="ECO:0000256" key="2">
    <source>
        <dbReference type="ARBA" id="ARBA00001946"/>
    </source>
</evidence>
<evidence type="ECO:0000256" key="14">
    <source>
        <dbReference type="PIRSR" id="PIRSR600760-2"/>
    </source>
</evidence>
<proteinExistence type="inferred from homology"/>
<dbReference type="Proteomes" id="UP001558652">
    <property type="component" value="Unassembled WGS sequence"/>
</dbReference>
<comment type="catalytic activity">
    <reaction evidence="1">
        <text>a myo-inositol phosphate + H2O = myo-inositol + phosphate</text>
        <dbReference type="Rhea" id="RHEA:24056"/>
        <dbReference type="ChEBI" id="CHEBI:15377"/>
        <dbReference type="ChEBI" id="CHEBI:17268"/>
        <dbReference type="ChEBI" id="CHEBI:43474"/>
        <dbReference type="ChEBI" id="CHEBI:84139"/>
        <dbReference type="EC" id="3.1.3.25"/>
    </reaction>
</comment>
<feature type="binding site" evidence="14">
    <location>
        <position position="158"/>
    </location>
    <ligand>
        <name>Mg(2+)</name>
        <dbReference type="ChEBI" id="CHEBI:18420"/>
        <label>1</label>
        <note>catalytic</note>
    </ligand>
</feature>
<dbReference type="InterPro" id="IPR050725">
    <property type="entry name" value="CysQ/Inositol_MonoPase"/>
</dbReference>
<evidence type="ECO:0000256" key="13">
    <source>
        <dbReference type="ARBA" id="ARBA00042119"/>
    </source>
</evidence>
<dbReference type="PANTHER" id="PTHR43028:SF4">
    <property type="entry name" value="INOSITOL MONOPHOSPHATASE 3"/>
    <property type="match status" value="1"/>
</dbReference>
<evidence type="ECO:0000256" key="8">
    <source>
        <dbReference type="ARBA" id="ARBA00022723"/>
    </source>
</evidence>
<dbReference type="SUPFAM" id="SSF56655">
    <property type="entry name" value="Carbohydrate phosphatase"/>
    <property type="match status" value="1"/>
</dbReference>
<dbReference type="FunFam" id="3.30.540.10:FF:000012">
    <property type="entry name" value="Blast:Putative inositol monophosphatase 3"/>
    <property type="match status" value="1"/>
</dbReference>
<feature type="binding site" evidence="14">
    <location>
        <position position="156"/>
    </location>
    <ligand>
        <name>Mg(2+)</name>
        <dbReference type="ChEBI" id="CHEBI:18420"/>
        <label>1</label>
        <note>catalytic</note>
    </ligand>
</feature>
<protein>
    <recommendedName>
        <fullName evidence="6">inositol-phosphate phosphatase</fullName>
        <ecNumber evidence="6">3.1.3.25</ecNumber>
    </recommendedName>
    <alternativeName>
        <fullName evidence="13">Myo-inositol monophosphatase A3</fullName>
    </alternativeName>
</protein>
<keyword evidence="10 14" id="KW-0460">Magnesium</keyword>
<feature type="binding site" evidence="14">
    <location>
        <position position="114"/>
    </location>
    <ligand>
        <name>Mg(2+)</name>
        <dbReference type="ChEBI" id="CHEBI:18420"/>
        <label>1</label>
        <note>catalytic</note>
    </ligand>
</feature>
<comment type="subcellular location">
    <subcellularLocation>
        <location evidence="3">Membrane</location>
        <topology evidence="3">Single-pass membrane protein</topology>
    </subcellularLocation>
</comment>
<evidence type="ECO:0000256" key="9">
    <source>
        <dbReference type="ARBA" id="ARBA00022801"/>
    </source>
</evidence>
<evidence type="ECO:0000313" key="16">
    <source>
        <dbReference type="EMBL" id="KAL1129006.1"/>
    </source>
</evidence>
<comment type="caution">
    <text evidence="16">The sequence shown here is derived from an EMBL/GenBank/DDBJ whole genome shotgun (WGS) entry which is preliminary data.</text>
</comment>
<dbReference type="EC" id="3.1.3.25" evidence="6"/>
<evidence type="ECO:0000256" key="1">
    <source>
        <dbReference type="ARBA" id="ARBA00001033"/>
    </source>
</evidence>
<accession>A0ABD0YCR3</accession>
<keyword evidence="8 14" id="KW-0479">Metal-binding</keyword>
<dbReference type="GO" id="GO:0052834">
    <property type="term" value="F:inositol monophosphate phosphatase activity"/>
    <property type="evidence" value="ECO:0007669"/>
    <property type="project" value="UniProtKB-EC"/>
</dbReference>
<keyword evidence="9" id="KW-0378">Hydrolase</keyword>
<feature type="binding site" evidence="14">
    <location>
        <position position="283"/>
    </location>
    <ligand>
        <name>Mg(2+)</name>
        <dbReference type="ChEBI" id="CHEBI:18420"/>
        <label>1</label>
        <note>catalytic</note>
    </ligand>
</feature>
<dbReference type="Gene3D" id="3.30.540.10">
    <property type="entry name" value="Fructose-1,6-Bisphosphatase, subunit A, domain 1"/>
    <property type="match status" value="1"/>
</dbReference>
<feature type="binding site" evidence="14">
    <location>
        <position position="159"/>
    </location>
    <ligand>
        <name>Mg(2+)</name>
        <dbReference type="ChEBI" id="CHEBI:18420"/>
        <label>1</label>
        <note>catalytic</note>
    </ligand>
</feature>
<evidence type="ECO:0000256" key="5">
    <source>
        <dbReference type="ARBA" id="ARBA00009759"/>
    </source>
</evidence>
<keyword evidence="12 15" id="KW-0472">Membrane</keyword>
<reference evidence="16 17" key="1">
    <citation type="submission" date="2024-07" db="EMBL/GenBank/DDBJ databases">
        <title>Chromosome-level genome assembly of the water stick insect Ranatra chinensis (Heteroptera: Nepidae).</title>
        <authorList>
            <person name="Liu X."/>
        </authorList>
    </citation>
    <scope>NUCLEOTIDE SEQUENCE [LARGE SCALE GENOMIC DNA]</scope>
    <source>
        <strain evidence="16">Cailab_2021Rc</strain>
        <tissue evidence="16">Muscle</tissue>
    </source>
</reference>
<name>A0ABD0YCR3_9HEMI</name>
<organism evidence="16 17">
    <name type="scientific">Ranatra chinensis</name>
    <dbReference type="NCBI Taxonomy" id="642074"/>
    <lineage>
        <taxon>Eukaryota</taxon>
        <taxon>Metazoa</taxon>
        <taxon>Ecdysozoa</taxon>
        <taxon>Arthropoda</taxon>
        <taxon>Hexapoda</taxon>
        <taxon>Insecta</taxon>
        <taxon>Pterygota</taxon>
        <taxon>Neoptera</taxon>
        <taxon>Paraneoptera</taxon>
        <taxon>Hemiptera</taxon>
        <taxon>Heteroptera</taxon>
        <taxon>Panheteroptera</taxon>
        <taxon>Nepomorpha</taxon>
        <taxon>Nepidae</taxon>
        <taxon>Ranatrinae</taxon>
        <taxon>Ranatra</taxon>
    </lineage>
</organism>
<dbReference type="GO" id="GO:0046872">
    <property type="term" value="F:metal ion binding"/>
    <property type="evidence" value="ECO:0007669"/>
    <property type="project" value="UniProtKB-KW"/>
</dbReference>
<evidence type="ECO:0000313" key="17">
    <source>
        <dbReference type="Proteomes" id="UP001558652"/>
    </source>
</evidence>
<feature type="transmembrane region" description="Helical" evidence="15">
    <location>
        <begin position="12"/>
        <end position="31"/>
    </location>
</feature>
<comment type="cofactor">
    <cofactor evidence="2 14">
        <name>Mg(2+)</name>
        <dbReference type="ChEBI" id="CHEBI:18420"/>
    </cofactor>
</comment>
<evidence type="ECO:0000256" key="15">
    <source>
        <dbReference type="SAM" id="Phobius"/>
    </source>
</evidence>
<comment type="pathway">
    <text evidence="4">Polyol metabolism; myo-inositol biosynthesis; myo-inositol from D-glucose 6-phosphate: step 2/2.</text>
</comment>
<dbReference type="EMBL" id="JBFDAA010000009">
    <property type="protein sequence ID" value="KAL1129006.1"/>
    <property type="molecule type" value="Genomic_DNA"/>
</dbReference>
<sequence length="338" mass="37291">MNLGATVRINRLGVCVLAGIFVLIVIYLWPWKDLDVDGPHRVNLRRLLVASVQAAERGGRRVALVRSRPEINSESKGKTREGAESLVTDADYSSHCVMYYGIKGIFPYLKVISEEKDKEKECSQLSPLELDPKGNTGVEALDDEEVDASKITVWIDPLDATQEFTENLLDCVTTMVCVAYEGNPIIGVIHKPFSQEPKTTWAWVNKGKSPNLKSVKKTYGFQSDSKTFLVSRSHSGNVTKIIKEKFGQEYEIVRSGGAGFKILEVIAGNASAYIHVTDIKKWDVCAGDAIITAVNGRLMTLDGKDLDYSAESSEKNSRGILASMGDIPEYIAKLKDIL</sequence>